<organism evidence="1 2">
    <name type="scientific">Auriscalpium vulgare</name>
    <dbReference type="NCBI Taxonomy" id="40419"/>
    <lineage>
        <taxon>Eukaryota</taxon>
        <taxon>Fungi</taxon>
        <taxon>Dikarya</taxon>
        <taxon>Basidiomycota</taxon>
        <taxon>Agaricomycotina</taxon>
        <taxon>Agaricomycetes</taxon>
        <taxon>Russulales</taxon>
        <taxon>Auriscalpiaceae</taxon>
        <taxon>Auriscalpium</taxon>
    </lineage>
</organism>
<protein>
    <submittedName>
        <fullName evidence="1">Uncharacterized protein</fullName>
    </submittedName>
</protein>
<dbReference type="Proteomes" id="UP000814033">
    <property type="component" value="Unassembled WGS sequence"/>
</dbReference>
<keyword evidence="2" id="KW-1185">Reference proteome</keyword>
<accession>A0ACB8RE72</accession>
<evidence type="ECO:0000313" key="1">
    <source>
        <dbReference type="EMBL" id="KAI0041976.1"/>
    </source>
</evidence>
<name>A0ACB8RE72_9AGAM</name>
<evidence type="ECO:0000313" key="2">
    <source>
        <dbReference type="Proteomes" id="UP000814033"/>
    </source>
</evidence>
<proteinExistence type="predicted"/>
<comment type="caution">
    <text evidence="1">The sequence shown here is derived from an EMBL/GenBank/DDBJ whole genome shotgun (WGS) entry which is preliminary data.</text>
</comment>
<reference evidence="1" key="1">
    <citation type="submission" date="2021-02" db="EMBL/GenBank/DDBJ databases">
        <authorList>
            <consortium name="DOE Joint Genome Institute"/>
            <person name="Ahrendt S."/>
            <person name="Looney B.P."/>
            <person name="Miyauchi S."/>
            <person name="Morin E."/>
            <person name="Drula E."/>
            <person name="Courty P.E."/>
            <person name="Chicoki N."/>
            <person name="Fauchery L."/>
            <person name="Kohler A."/>
            <person name="Kuo A."/>
            <person name="Labutti K."/>
            <person name="Pangilinan J."/>
            <person name="Lipzen A."/>
            <person name="Riley R."/>
            <person name="Andreopoulos W."/>
            <person name="He G."/>
            <person name="Johnson J."/>
            <person name="Barry K.W."/>
            <person name="Grigoriev I.V."/>
            <person name="Nagy L."/>
            <person name="Hibbett D."/>
            <person name="Henrissat B."/>
            <person name="Matheny P.B."/>
            <person name="Labbe J."/>
            <person name="Martin F."/>
        </authorList>
    </citation>
    <scope>NUCLEOTIDE SEQUENCE</scope>
    <source>
        <strain evidence="1">FP105234-sp</strain>
    </source>
</reference>
<dbReference type="EMBL" id="MU276090">
    <property type="protein sequence ID" value="KAI0041976.1"/>
    <property type="molecule type" value="Genomic_DNA"/>
</dbReference>
<gene>
    <name evidence="1" type="ORF">FA95DRAFT_1598684</name>
</gene>
<sequence>MQLSGVVTAAAALLALSQIDIAGAQTSPLACNSGWEWTYNSLGQTPCEVYAHVDQACEDAESCVCTPPLYALASACDACQDHYWFDWDDWYFDHNCTVIELDVTVPSTTSIPQWAYADINATDPTWNIDVAKAIAGDSSETTATATLPSPTISFVPNPDIGSHHGLSRGAKAAIAGGVVGGVFALLAVLLLVNRRRTRAEGAGFRERVRARYFDMKVGARGLENVRMHEGPFNQAVVPPPEKPTATSAV</sequence>
<reference evidence="1" key="2">
    <citation type="journal article" date="2022" name="New Phytol.">
        <title>Evolutionary transition to the ectomycorrhizal habit in the genomes of a hyperdiverse lineage of mushroom-forming fungi.</title>
        <authorList>
            <person name="Looney B."/>
            <person name="Miyauchi S."/>
            <person name="Morin E."/>
            <person name="Drula E."/>
            <person name="Courty P.E."/>
            <person name="Kohler A."/>
            <person name="Kuo A."/>
            <person name="LaButti K."/>
            <person name="Pangilinan J."/>
            <person name="Lipzen A."/>
            <person name="Riley R."/>
            <person name="Andreopoulos W."/>
            <person name="He G."/>
            <person name="Johnson J."/>
            <person name="Nolan M."/>
            <person name="Tritt A."/>
            <person name="Barry K.W."/>
            <person name="Grigoriev I.V."/>
            <person name="Nagy L.G."/>
            <person name="Hibbett D."/>
            <person name="Henrissat B."/>
            <person name="Matheny P.B."/>
            <person name="Labbe J."/>
            <person name="Martin F.M."/>
        </authorList>
    </citation>
    <scope>NUCLEOTIDE SEQUENCE</scope>
    <source>
        <strain evidence="1">FP105234-sp</strain>
    </source>
</reference>